<protein>
    <recommendedName>
        <fullName evidence="2">Endonuclease/exonuclease/phosphatase domain-containing protein</fullName>
    </recommendedName>
</protein>
<dbReference type="Proteomes" id="UP001333110">
    <property type="component" value="Unassembled WGS sequence"/>
</dbReference>
<dbReference type="InterPro" id="IPR005135">
    <property type="entry name" value="Endo/exonuclease/phosphatase"/>
</dbReference>
<accession>A0AAN7NY82</accession>
<dbReference type="AlphaFoldDB" id="A0AAN7NY82"/>
<feature type="domain" description="Endonuclease/exonuclease/phosphatase" evidence="2">
    <location>
        <begin position="60"/>
        <end position="208"/>
    </location>
</feature>
<evidence type="ECO:0000313" key="4">
    <source>
        <dbReference type="Proteomes" id="UP001333110"/>
    </source>
</evidence>
<dbReference type="GO" id="GO:0031012">
    <property type="term" value="C:extracellular matrix"/>
    <property type="evidence" value="ECO:0007669"/>
    <property type="project" value="TreeGrafter"/>
</dbReference>
<dbReference type="InterPro" id="IPR036691">
    <property type="entry name" value="Endo/exonu/phosph_ase_sf"/>
</dbReference>
<sequence length="469" mass="53818">MAVHKRHEMEVADGDPCSSKDKRDMDVLETTEMPENGHMMASIAQLKPIYTNAHSMGNNQEELEAIVQQENYDIVAITETWWDDSHNWSAAMGGDKLFRRDRQGKRRGKANKADIMVGVCYRPPKQGEEAGEIFYKQLGEVSQSLVLVLVGDFNLPDVCWKYNTAERKQSRRFLECVADNFLTQLVREPTREGTMLDLLFANREGLVGGGVSRTASLDFRRADFGLFRSLVDKVPWEAVLKGKGVQEGWTFFRKEILKVQQQVVPMCRKMSQRGRRPAWLNKELWLELRKKRRVYDLWKKGQATQEDYKDVVRLCRKKIRRARAQLELNLATAIKDNKKCLYKNISNKRRAKENLHPLLDVGGNILPKDEEQAEVLNAFFASVFNSKTSYSTGTQAHEPEDRDGEQNEAPIIHREVSWLTLEVPVDWKLPNVMPFYKKGRKEDPGNYSPASLTSVPGKLMEQIILSAIT</sequence>
<dbReference type="GO" id="GO:0061343">
    <property type="term" value="P:cell adhesion involved in heart morphogenesis"/>
    <property type="evidence" value="ECO:0007669"/>
    <property type="project" value="TreeGrafter"/>
</dbReference>
<evidence type="ECO:0000259" key="2">
    <source>
        <dbReference type="Pfam" id="PF03372"/>
    </source>
</evidence>
<dbReference type="GO" id="GO:0003824">
    <property type="term" value="F:catalytic activity"/>
    <property type="evidence" value="ECO:0007669"/>
    <property type="project" value="InterPro"/>
</dbReference>
<dbReference type="GO" id="GO:0007508">
    <property type="term" value="P:larval heart development"/>
    <property type="evidence" value="ECO:0007669"/>
    <property type="project" value="TreeGrafter"/>
</dbReference>
<dbReference type="Gene3D" id="3.60.10.10">
    <property type="entry name" value="Endonuclease/exonuclease/phosphatase"/>
    <property type="match status" value="1"/>
</dbReference>
<dbReference type="SUPFAM" id="SSF56219">
    <property type="entry name" value="DNase I-like"/>
    <property type="match status" value="1"/>
</dbReference>
<dbReference type="EMBL" id="JAUNZN010000003">
    <property type="protein sequence ID" value="KAK4823930.1"/>
    <property type="molecule type" value="Genomic_DNA"/>
</dbReference>
<name>A0AAN7NY82_MYCAM</name>
<feature type="region of interest" description="Disordered" evidence="1">
    <location>
        <begin position="1"/>
        <end position="23"/>
    </location>
</feature>
<proteinExistence type="predicted"/>
<dbReference type="Pfam" id="PF03372">
    <property type="entry name" value="Exo_endo_phos"/>
    <property type="match status" value="1"/>
</dbReference>
<evidence type="ECO:0000256" key="1">
    <source>
        <dbReference type="SAM" id="MobiDB-lite"/>
    </source>
</evidence>
<gene>
    <name evidence="3" type="ORF">QYF61_008316</name>
</gene>
<organism evidence="3 4">
    <name type="scientific">Mycteria americana</name>
    <name type="common">Wood stork</name>
    <dbReference type="NCBI Taxonomy" id="33587"/>
    <lineage>
        <taxon>Eukaryota</taxon>
        <taxon>Metazoa</taxon>
        <taxon>Chordata</taxon>
        <taxon>Craniata</taxon>
        <taxon>Vertebrata</taxon>
        <taxon>Euteleostomi</taxon>
        <taxon>Archelosauria</taxon>
        <taxon>Archosauria</taxon>
        <taxon>Dinosauria</taxon>
        <taxon>Saurischia</taxon>
        <taxon>Theropoda</taxon>
        <taxon>Coelurosauria</taxon>
        <taxon>Aves</taxon>
        <taxon>Neognathae</taxon>
        <taxon>Neoaves</taxon>
        <taxon>Aequornithes</taxon>
        <taxon>Ciconiiformes</taxon>
        <taxon>Ciconiidae</taxon>
        <taxon>Mycteria</taxon>
    </lineage>
</organism>
<evidence type="ECO:0000313" key="3">
    <source>
        <dbReference type="EMBL" id="KAK4823930.1"/>
    </source>
</evidence>
<reference evidence="3 4" key="1">
    <citation type="journal article" date="2023" name="J. Hered.">
        <title>Chromosome-level genome of the wood stork (Mycteria americana) provides insight into avian chromosome evolution.</title>
        <authorList>
            <person name="Flamio R. Jr."/>
            <person name="Ramstad K.M."/>
        </authorList>
    </citation>
    <scope>NUCLEOTIDE SEQUENCE [LARGE SCALE GENOMIC DNA]</scope>
    <source>
        <strain evidence="3">JAX WOST 10</strain>
    </source>
</reference>
<comment type="caution">
    <text evidence="3">The sequence shown here is derived from an EMBL/GenBank/DDBJ whole genome shotgun (WGS) entry which is preliminary data.</text>
</comment>
<dbReference type="PANTHER" id="PTHR33395:SF22">
    <property type="entry name" value="REVERSE TRANSCRIPTASE DOMAIN-CONTAINING PROTEIN"/>
    <property type="match status" value="1"/>
</dbReference>
<dbReference type="PANTHER" id="PTHR33395">
    <property type="entry name" value="TRANSCRIPTASE, PUTATIVE-RELATED-RELATED"/>
    <property type="match status" value="1"/>
</dbReference>
<keyword evidence="4" id="KW-1185">Reference proteome</keyword>